<reference evidence="1 2" key="1">
    <citation type="submission" date="2016-11" db="EMBL/GenBank/DDBJ databases">
        <authorList>
            <person name="Manzoor S."/>
        </authorList>
    </citation>
    <scope>NUCLEOTIDE SEQUENCE [LARGE SCALE GENOMIC DNA]</scope>
    <source>
        <strain evidence="1">Clostridium ultunense strain Esp</strain>
    </source>
</reference>
<gene>
    <name evidence="1" type="ORF">CUESP1_1862</name>
</gene>
<evidence type="ECO:0000313" key="1">
    <source>
        <dbReference type="EMBL" id="SHD77222.1"/>
    </source>
</evidence>
<dbReference type="AlphaFoldDB" id="A0A1M4PP24"/>
<sequence length="83" mass="9219">MNNIIQLIAGKVKGEIEENIIRVLEGEGNLDDIVDSVGEMVNDIGIKTIQAIISELNSIIKKSPERSGKYHVHKGKVVKNFNY</sequence>
<accession>A0A1M4PP24</accession>
<dbReference type="RefSeq" id="WP_109840612.1">
    <property type="nucleotide sequence ID" value="NZ_LT669839.1"/>
</dbReference>
<proteinExistence type="predicted"/>
<protein>
    <submittedName>
        <fullName evidence="1">Uncharacterized protein</fullName>
    </submittedName>
</protein>
<dbReference type="Proteomes" id="UP000245423">
    <property type="component" value="Chromosome 1"/>
</dbReference>
<evidence type="ECO:0000313" key="2">
    <source>
        <dbReference type="Proteomes" id="UP000245423"/>
    </source>
</evidence>
<name>A0A1M4PP24_9FIRM</name>
<dbReference type="OrthoDB" id="1709983at2"/>
<organism evidence="1 2">
    <name type="scientific">[Clostridium] ultunense Esp</name>
    <dbReference type="NCBI Taxonomy" id="1288971"/>
    <lineage>
        <taxon>Bacteria</taxon>
        <taxon>Bacillati</taxon>
        <taxon>Bacillota</taxon>
        <taxon>Tissierellia</taxon>
        <taxon>Tissierellales</taxon>
        <taxon>Tepidimicrobiaceae</taxon>
        <taxon>Schnuerera</taxon>
    </lineage>
</organism>
<dbReference type="EMBL" id="LT669839">
    <property type="protein sequence ID" value="SHD77222.1"/>
    <property type="molecule type" value="Genomic_DNA"/>
</dbReference>
<keyword evidence="2" id="KW-1185">Reference proteome</keyword>